<feature type="domain" description="ABC transporter" evidence="9">
    <location>
        <begin position="5"/>
        <end position="240"/>
    </location>
</feature>
<dbReference type="PIRSF" id="PIRSF039085">
    <property type="entry name" value="ABC_ATPase_HisP"/>
    <property type="match status" value="1"/>
</dbReference>
<dbReference type="SUPFAM" id="SSF52540">
    <property type="entry name" value="P-loop containing nucleoside triphosphate hydrolases"/>
    <property type="match status" value="1"/>
</dbReference>
<dbReference type="InterPro" id="IPR030679">
    <property type="entry name" value="ABC_ATPase_HisP-typ"/>
</dbReference>
<dbReference type="Gene3D" id="3.40.50.300">
    <property type="entry name" value="P-loop containing nucleotide triphosphate hydrolases"/>
    <property type="match status" value="1"/>
</dbReference>
<dbReference type="Proteomes" id="UP001195571">
    <property type="component" value="Unassembled WGS sequence"/>
</dbReference>
<keyword evidence="8" id="KW-0472">Membrane</keyword>
<evidence type="ECO:0000313" key="11">
    <source>
        <dbReference type="EMBL" id="MBP5836197.1"/>
    </source>
</evidence>
<reference evidence="11 12" key="1">
    <citation type="submission" date="2021-04" db="EMBL/GenBank/DDBJ databases">
        <title>Genomic features of Candidatus Phytoplasma meliae isolate ChTYXIII (1SrXIII-G).</title>
        <authorList>
            <person name="Fernandez F.D."/>
            <person name="Conci L.R."/>
        </authorList>
    </citation>
    <scope>NUCLEOTIDE SEQUENCE [LARGE SCALE GENOMIC DNA]</scope>
    <source>
        <strain evidence="11">ChTYXIII-Mo</strain>
    </source>
</reference>
<comment type="subcellular location">
    <subcellularLocation>
        <location evidence="1">Cell membrane</location>
        <topology evidence="1">Peripheral membrane protein</topology>
    </subcellularLocation>
</comment>
<dbReference type="PROSITE" id="PS50893">
    <property type="entry name" value="ABC_TRANSPORTER_2"/>
    <property type="match status" value="1"/>
</dbReference>
<dbReference type="PROSITE" id="PS00211">
    <property type="entry name" value="ABC_TRANSPORTER_1"/>
    <property type="match status" value="1"/>
</dbReference>
<dbReference type="EMBL" id="JACAOD020000015">
    <property type="protein sequence ID" value="MBP5836197.1"/>
    <property type="molecule type" value="Genomic_DNA"/>
</dbReference>
<sequence length="243" mass="27298">MEYLIEIQNLRKKFNDQEILKNVNLKIKDKEIITIIGHSGSGKTTLLKCLNLLETPDSGAIIIDKQNILDPGVQLSELRTKVGMVFQSFNLFEGKTVLENCCLAPMKVLKASQEDAEAIAVEKLTEMGLEDYVNYDVSLLSGGQKQRVAIARALCMKPQILLLDEPTSALDPDSTHEVLRVLQKLSNNKKITLVIITHEMNFAKKVSHTICFLEKGEIVEKGTSKEIFETNKYPKSKAFFEEV</sequence>
<name>A0ABS5CZ11_9MOLU</name>
<accession>A0ABS5CZ11</accession>
<dbReference type="InterPro" id="IPR003593">
    <property type="entry name" value="AAA+_ATPase"/>
</dbReference>
<protein>
    <submittedName>
        <fullName evidence="11">Amino acid ABC transporter ATP-binding protein</fullName>
    </submittedName>
</protein>
<dbReference type="PANTHER" id="PTHR43166">
    <property type="entry name" value="AMINO ACID IMPORT ATP-BINDING PROTEIN"/>
    <property type="match status" value="1"/>
</dbReference>
<evidence type="ECO:0000313" key="10">
    <source>
        <dbReference type="EMBL" id="MBP5835792.1"/>
    </source>
</evidence>
<keyword evidence="3" id="KW-0813">Transport</keyword>
<evidence type="ECO:0000256" key="5">
    <source>
        <dbReference type="ARBA" id="ARBA00022741"/>
    </source>
</evidence>
<dbReference type="InterPro" id="IPR050086">
    <property type="entry name" value="MetN_ABC_transporter-like"/>
</dbReference>
<dbReference type="Pfam" id="PF00005">
    <property type="entry name" value="ABC_tran"/>
    <property type="match status" value="1"/>
</dbReference>
<evidence type="ECO:0000259" key="9">
    <source>
        <dbReference type="PROSITE" id="PS50893"/>
    </source>
</evidence>
<evidence type="ECO:0000256" key="1">
    <source>
        <dbReference type="ARBA" id="ARBA00004202"/>
    </source>
</evidence>
<evidence type="ECO:0000256" key="2">
    <source>
        <dbReference type="ARBA" id="ARBA00005417"/>
    </source>
</evidence>
<organism evidence="11 12">
    <name type="scientific">Candidatus Phytoplasma meliae</name>
    <dbReference type="NCBI Taxonomy" id="1848402"/>
    <lineage>
        <taxon>Bacteria</taxon>
        <taxon>Bacillati</taxon>
        <taxon>Mycoplasmatota</taxon>
        <taxon>Mollicutes</taxon>
        <taxon>Acholeplasmatales</taxon>
        <taxon>Acholeplasmataceae</taxon>
        <taxon>Candidatus Phytoplasma</taxon>
        <taxon>16SrXIII (Mexican periwinkle virescence group)</taxon>
    </lineage>
</organism>
<evidence type="ECO:0000256" key="3">
    <source>
        <dbReference type="ARBA" id="ARBA00022448"/>
    </source>
</evidence>
<gene>
    <name evidence="10" type="ORF">CHTY_000905</name>
    <name evidence="11" type="ORF">CHTY_003075</name>
</gene>
<dbReference type="RefSeq" id="WP_203552058.1">
    <property type="nucleotide sequence ID" value="NZ_JACAOD020000002.1"/>
</dbReference>
<dbReference type="EMBL" id="JACAOD020000002">
    <property type="protein sequence ID" value="MBP5835792.1"/>
    <property type="molecule type" value="Genomic_DNA"/>
</dbReference>
<evidence type="ECO:0000256" key="7">
    <source>
        <dbReference type="ARBA" id="ARBA00022970"/>
    </source>
</evidence>
<keyword evidence="5" id="KW-0547">Nucleotide-binding</keyword>
<proteinExistence type="inferred from homology"/>
<evidence type="ECO:0000256" key="6">
    <source>
        <dbReference type="ARBA" id="ARBA00022840"/>
    </source>
</evidence>
<evidence type="ECO:0000256" key="8">
    <source>
        <dbReference type="ARBA" id="ARBA00023136"/>
    </source>
</evidence>
<dbReference type="InterPro" id="IPR027417">
    <property type="entry name" value="P-loop_NTPase"/>
</dbReference>
<dbReference type="PANTHER" id="PTHR43166:SF9">
    <property type="entry name" value="GLUTAMATE_ASPARTATE IMPORT ATP-BINDING PROTEIN GLTL"/>
    <property type="match status" value="1"/>
</dbReference>
<evidence type="ECO:0000313" key="12">
    <source>
        <dbReference type="Proteomes" id="UP001195571"/>
    </source>
</evidence>
<dbReference type="GO" id="GO:0005524">
    <property type="term" value="F:ATP binding"/>
    <property type="evidence" value="ECO:0007669"/>
    <property type="project" value="UniProtKB-KW"/>
</dbReference>
<comment type="similarity">
    <text evidence="2">Belongs to the ABC transporter superfamily.</text>
</comment>
<keyword evidence="6 11" id="KW-0067">ATP-binding</keyword>
<keyword evidence="7" id="KW-0029">Amino-acid transport</keyword>
<keyword evidence="4" id="KW-1003">Cell membrane</keyword>
<dbReference type="SMART" id="SM00382">
    <property type="entry name" value="AAA"/>
    <property type="match status" value="1"/>
</dbReference>
<evidence type="ECO:0000256" key="4">
    <source>
        <dbReference type="ARBA" id="ARBA00022475"/>
    </source>
</evidence>
<dbReference type="InterPro" id="IPR003439">
    <property type="entry name" value="ABC_transporter-like_ATP-bd"/>
</dbReference>
<comment type="caution">
    <text evidence="11">The sequence shown here is derived from an EMBL/GenBank/DDBJ whole genome shotgun (WGS) entry which is preliminary data.</text>
</comment>
<dbReference type="InterPro" id="IPR017871">
    <property type="entry name" value="ABC_transporter-like_CS"/>
</dbReference>
<keyword evidence="12" id="KW-1185">Reference proteome</keyword>